<evidence type="ECO:0000313" key="7">
    <source>
        <dbReference type="EMBL" id="ETW14035.1"/>
    </source>
</evidence>
<gene>
    <name evidence="7" type="ORF">ATO8_04056</name>
</gene>
<keyword evidence="2" id="KW-0285">Flavoprotein</keyword>
<dbReference type="InterPro" id="IPR036188">
    <property type="entry name" value="FAD/NAD-bd_sf"/>
</dbReference>
<sequence>MAERKRIVVVGGGAAGIGLCRSLARRFRDTHDVTLIDRNRTHVWKPLLHEVAAGVLDPNLEEVGYGGHAARWGYRFFRGALEKIDRERQVVTTSPLLDEDGDVLLDRHEIAYDWLILAFGGVSNDFGIPGVRDHALFLEDRGQADRFRQKLLNACLRANARRAEGEDATVPIVIVGGGATGVELSAELVHAARALNSYGLESFPSDAMRITLLEAGPRLLPALGEDVVAKVEDELTSIGVDVRTGAKVTEVRADAVSVEGMEDLPATLVLWATGIRGDPAVADMSDLELSKADRILVNPDLRTVTDDHILAIGDCAHCEPPGQDGPIPPRAQAAHQMADHAVEVIAAVEAGRTPEPFTYRDHGALVSLSRFATVGSLMGNLAGGRVAIEGRLARAAYLSLYRLHIISMHGWLRGLARLAAKQLGRAVRPQIKLH</sequence>
<dbReference type="PANTHER" id="PTHR43706">
    <property type="entry name" value="NADH DEHYDROGENASE"/>
    <property type="match status" value="1"/>
</dbReference>
<organism evidence="7 8">
    <name type="scientific">Roseivivax marinus</name>
    <dbReference type="NCBI Taxonomy" id="1379903"/>
    <lineage>
        <taxon>Bacteria</taxon>
        <taxon>Pseudomonadati</taxon>
        <taxon>Pseudomonadota</taxon>
        <taxon>Alphaproteobacteria</taxon>
        <taxon>Rhodobacterales</taxon>
        <taxon>Roseobacteraceae</taxon>
        <taxon>Roseivivax</taxon>
    </lineage>
</organism>
<dbReference type="EMBL" id="AQQW01000002">
    <property type="protein sequence ID" value="ETW14035.1"/>
    <property type="molecule type" value="Genomic_DNA"/>
</dbReference>
<evidence type="ECO:0000256" key="2">
    <source>
        <dbReference type="ARBA" id="ARBA00022630"/>
    </source>
</evidence>
<accession>W4HPW4</accession>
<dbReference type="Proteomes" id="UP000019063">
    <property type="component" value="Unassembled WGS sequence"/>
</dbReference>
<protein>
    <submittedName>
        <fullName evidence="7">FAD-dependent pyridine nucleotide-disulfide oxidoreductase</fullName>
    </submittedName>
</protein>
<keyword evidence="8" id="KW-1185">Reference proteome</keyword>
<comment type="caution">
    <text evidence="7">The sequence shown here is derived from an EMBL/GenBank/DDBJ whole genome shotgun (WGS) entry which is preliminary data.</text>
</comment>
<evidence type="ECO:0000256" key="4">
    <source>
        <dbReference type="ARBA" id="ARBA00023002"/>
    </source>
</evidence>
<evidence type="ECO:0000256" key="1">
    <source>
        <dbReference type="ARBA" id="ARBA00005272"/>
    </source>
</evidence>
<dbReference type="InterPro" id="IPR023753">
    <property type="entry name" value="FAD/NAD-binding_dom"/>
</dbReference>
<dbReference type="Pfam" id="PF07992">
    <property type="entry name" value="Pyr_redox_2"/>
    <property type="match status" value="1"/>
</dbReference>
<comment type="similarity">
    <text evidence="1">Belongs to the NADH dehydrogenase family.</text>
</comment>
<dbReference type="STRING" id="1379903.ATO8_04056"/>
<dbReference type="PRINTS" id="PR00368">
    <property type="entry name" value="FADPNR"/>
</dbReference>
<reference evidence="7 8" key="1">
    <citation type="journal article" date="2014" name="Antonie Van Leeuwenhoek">
        <title>Roseivivax atlanticus sp. nov., isolated from surface seawater of the Atlantic Ocean.</title>
        <authorList>
            <person name="Li G."/>
            <person name="Lai Q."/>
            <person name="Liu X."/>
            <person name="Sun F."/>
            <person name="Shao Z."/>
        </authorList>
    </citation>
    <scope>NUCLEOTIDE SEQUENCE [LARGE SCALE GENOMIC DNA]</scope>
    <source>
        <strain evidence="7 8">22II-s10s</strain>
    </source>
</reference>
<dbReference type="GO" id="GO:0008137">
    <property type="term" value="F:NADH dehydrogenase (ubiquinone) activity"/>
    <property type="evidence" value="ECO:0007669"/>
    <property type="project" value="TreeGrafter"/>
</dbReference>
<dbReference type="PRINTS" id="PR00411">
    <property type="entry name" value="PNDRDTASEI"/>
</dbReference>
<keyword evidence="3" id="KW-0274">FAD</keyword>
<dbReference type="GO" id="GO:0003954">
    <property type="term" value="F:NADH dehydrogenase activity"/>
    <property type="evidence" value="ECO:0007669"/>
    <property type="project" value="InterPro"/>
</dbReference>
<evidence type="ECO:0000256" key="3">
    <source>
        <dbReference type="ARBA" id="ARBA00022827"/>
    </source>
</evidence>
<name>W4HPW4_9RHOB</name>
<feature type="domain" description="FAD/NAD(P)-binding" evidence="6">
    <location>
        <begin position="6"/>
        <end position="338"/>
    </location>
</feature>
<dbReference type="PANTHER" id="PTHR43706:SF9">
    <property type="entry name" value="TYPE II NADH:QUINONE OXIDOREDUCTASE"/>
    <property type="match status" value="1"/>
</dbReference>
<keyword evidence="5" id="KW-0520">NAD</keyword>
<evidence type="ECO:0000313" key="8">
    <source>
        <dbReference type="Proteomes" id="UP000019063"/>
    </source>
</evidence>
<dbReference type="AlphaFoldDB" id="W4HPW4"/>
<dbReference type="Gene3D" id="3.50.50.100">
    <property type="match status" value="1"/>
</dbReference>
<dbReference type="SUPFAM" id="SSF51905">
    <property type="entry name" value="FAD/NAD(P)-binding domain"/>
    <property type="match status" value="1"/>
</dbReference>
<proteinExistence type="inferred from homology"/>
<dbReference type="InterPro" id="IPR045024">
    <property type="entry name" value="NDH-2"/>
</dbReference>
<dbReference type="eggNOG" id="COG1252">
    <property type="taxonomic scope" value="Bacteria"/>
</dbReference>
<keyword evidence="4" id="KW-0560">Oxidoreductase</keyword>
<evidence type="ECO:0000256" key="5">
    <source>
        <dbReference type="ARBA" id="ARBA00023027"/>
    </source>
</evidence>
<dbReference type="PATRIC" id="fig|1317118.6.peg.839"/>
<dbReference type="RefSeq" id="WP_043842266.1">
    <property type="nucleotide sequence ID" value="NZ_AQQW01000002.1"/>
</dbReference>
<evidence type="ECO:0000259" key="6">
    <source>
        <dbReference type="Pfam" id="PF07992"/>
    </source>
</evidence>